<comment type="caution">
    <text evidence="1">The sequence shown here is derived from an EMBL/GenBank/DDBJ whole genome shotgun (WGS) entry which is preliminary data.</text>
</comment>
<accession>A0ABR9Z6P2</accession>
<dbReference type="Proteomes" id="UP000726136">
    <property type="component" value="Unassembled WGS sequence"/>
</dbReference>
<organism evidence="1 2">
    <name type="scientific">Vibrio anguillarum</name>
    <name type="common">Listonella anguillarum</name>
    <dbReference type="NCBI Taxonomy" id="55601"/>
    <lineage>
        <taxon>Bacteria</taxon>
        <taxon>Pseudomonadati</taxon>
        <taxon>Pseudomonadota</taxon>
        <taxon>Gammaproteobacteria</taxon>
        <taxon>Vibrionales</taxon>
        <taxon>Vibrionaceae</taxon>
        <taxon>Vibrio</taxon>
    </lineage>
</organism>
<evidence type="ECO:0000313" key="1">
    <source>
        <dbReference type="EMBL" id="MBF4374134.1"/>
    </source>
</evidence>
<reference evidence="1 2" key="1">
    <citation type="journal article" date="2021" name="PeerJ">
        <title>Analysis of 44 Vibrio anguillarum genomes reveals high genetic diversity.</title>
        <authorList>
            <person name="Hansen M.J."/>
            <person name="Dalsgaard I."/>
        </authorList>
    </citation>
    <scope>NUCLEOTIDE SEQUENCE [LARGE SCALE GENOMIC DNA]</scope>
    <source>
        <strain evidence="1 2">040915-1/1B</strain>
    </source>
</reference>
<evidence type="ECO:0000313" key="2">
    <source>
        <dbReference type="Proteomes" id="UP000726136"/>
    </source>
</evidence>
<gene>
    <name evidence="1" type="ORF">EAY46_13750</name>
</gene>
<dbReference type="EMBL" id="RDPI01000016">
    <property type="protein sequence ID" value="MBF4374134.1"/>
    <property type="molecule type" value="Genomic_DNA"/>
</dbReference>
<keyword evidence="2" id="KW-1185">Reference proteome</keyword>
<evidence type="ECO:0008006" key="3">
    <source>
        <dbReference type="Google" id="ProtNLM"/>
    </source>
</evidence>
<dbReference type="RefSeq" id="WP_194663740.1">
    <property type="nucleotide sequence ID" value="NZ_RDPI01000016.1"/>
</dbReference>
<protein>
    <recommendedName>
        <fullName evidence="3">Transcriptional regulator</fullName>
    </recommendedName>
</protein>
<name>A0ABR9Z6P2_VIBAN</name>
<proteinExistence type="predicted"/>
<sequence>MDQKKYLNDAKKQLNMTWDELAAKTKIHPRALKTYRMPKTSKDYRTMPVLAKDAVDNLLKEQVSKNEKP</sequence>